<dbReference type="AlphaFoldDB" id="A0A0E9S6T0"/>
<evidence type="ECO:0000313" key="1">
    <source>
        <dbReference type="EMBL" id="JAH36355.1"/>
    </source>
</evidence>
<dbReference type="EMBL" id="GBXM01072222">
    <property type="protein sequence ID" value="JAH36355.1"/>
    <property type="molecule type" value="Transcribed_RNA"/>
</dbReference>
<accession>A0A0E9S6T0</accession>
<reference evidence="1" key="2">
    <citation type="journal article" date="2015" name="Fish Shellfish Immunol.">
        <title>Early steps in the European eel (Anguilla anguilla)-Vibrio vulnificus interaction in the gills: Role of the RtxA13 toxin.</title>
        <authorList>
            <person name="Callol A."/>
            <person name="Pajuelo D."/>
            <person name="Ebbesson L."/>
            <person name="Teles M."/>
            <person name="MacKenzie S."/>
            <person name="Amaro C."/>
        </authorList>
    </citation>
    <scope>NUCLEOTIDE SEQUENCE</scope>
</reference>
<protein>
    <submittedName>
        <fullName evidence="1">Uncharacterized protein</fullName>
    </submittedName>
</protein>
<proteinExistence type="predicted"/>
<organism evidence="1">
    <name type="scientific">Anguilla anguilla</name>
    <name type="common">European freshwater eel</name>
    <name type="synonym">Muraena anguilla</name>
    <dbReference type="NCBI Taxonomy" id="7936"/>
    <lineage>
        <taxon>Eukaryota</taxon>
        <taxon>Metazoa</taxon>
        <taxon>Chordata</taxon>
        <taxon>Craniata</taxon>
        <taxon>Vertebrata</taxon>
        <taxon>Euteleostomi</taxon>
        <taxon>Actinopterygii</taxon>
        <taxon>Neopterygii</taxon>
        <taxon>Teleostei</taxon>
        <taxon>Anguilliformes</taxon>
        <taxon>Anguillidae</taxon>
        <taxon>Anguilla</taxon>
    </lineage>
</organism>
<sequence>MRSPPPRHVTLILPDVKIFFTPPPLSGK</sequence>
<reference evidence="1" key="1">
    <citation type="submission" date="2014-11" db="EMBL/GenBank/DDBJ databases">
        <authorList>
            <person name="Amaro Gonzalez C."/>
        </authorList>
    </citation>
    <scope>NUCLEOTIDE SEQUENCE</scope>
</reference>
<name>A0A0E9S6T0_ANGAN</name>